<evidence type="ECO:0000313" key="14">
    <source>
        <dbReference type="Proteomes" id="UP000823775"/>
    </source>
</evidence>
<keyword evidence="7" id="KW-1133">Transmembrane helix</keyword>
<keyword evidence="10 12" id="KW-0503">Monooxygenase</keyword>
<comment type="similarity">
    <text evidence="3 12">Belongs to the cytochrome P450 family.</text>
</comment>
<evidence type="ECO:0000256" key="6">
    <source>
        <dbReference type="ARBA" id="ARBA00022723"/>
    </source>
</evidence>
<dbReference type="InterPro" id="IPR052306">
    <property type="entry name" value="CYP450_71D"/>
</dbReference>
<dbReference type="Proteomes" id="UP000823775">
    <property type="component" value="Unassembled WGS sequence"/>
</dbReference>
<comment type="cofactor">
    <cofactor evidence="1">
        <name>heme</name>
        <dbReference type="ChEBI" id="CHEBI:30413"/>
    </cofactor>
</comment>
<evidence type="ECO:0000256" key="4">
    <source>
        <dbReference type="ARBA" id="ARBA00022617"/>
    </source>
</evidence>
<dbReference type="Pfam" id="PF00067">
    <property type="entry name" value="p450"/>
    <property type="match status" value="1"/>
</dbReference>
<evidence type="ECO:0000256" key="7">
    <source>
        <dbReference type="ARBA" id="ARBA00022989"/>
    </source>
</evidence>
<keyword evidence="4 12" id="KW-0349">Heme</keyword>
<keyword evidence="14" id="KW-1185">Reference proteome</keyword>
<evidence type="ECO:0000256" key="1">
    <source>
        <dbReference type="ARBA" id="ARBA00001971"/>
    </source>
</evidence>
<evidence type="ECO:0000256" key="11">
    <source>
        <dbReference type="ARBA" id="ARBA00023136"/>
    </source>
</evidence>
<evidence type="ECO:0000313" key="13">
    <source>
        <dbReference type="EMBL" id="MCD7450277.1"/>
    </source>
</evidence>
<proteinExistence type="inferred from homology"/>
<dbReference type="PROSITE" id="PS00086">
    <property type="entry name" value="CYTOCHROME_P450"/>
    <property type="match status" value="1"/>
</dbReference>
<evidence type="ECO:0008006" key="15">
    <source>
        <dbReference type="Google" id="ProtNLM"/>
    </source>
</evidence>
<keyword evidence="11" id="KW-0472">Membrane</keyword>
<evidence type="ECO:0000256" key="3">
    <source>
        <dbReference type="ARBA" id="ARBA00010617"/>
    </source>
</evidence>
<dbReference type="PANTHER" id="PTHR47953:SF19">
    <property type="entry name" value="OS06G0641600 PROTEIN"/>
    <property type="match status" value="1"/>
</dbReference>
<dbReference type="EMBL" id="JACEIK010000124">
    <property type="protein sequence ID" value="MCD7450277.1"/>
    <property type="molecule type" value="Genomic_DNA"/>
</dbReference>
<evidence type="ECO:0000256" key="12">
    <source>
        <dbReference type="RuleBase" id="RU000461"/>
    </source>
</evidence>
<evidence type="ECO:0000256" key="2">
    <source>
        <dbReference type="ARBA" id="ARBA00004167"/>
    </source>
</evidence>
<evidence type="ECO:0000256" key="8">
    <source>
        <dbReference type="ARBA" id="ARBA00023002"/>
    </source>
</evidence>
<dbReference type="Gene3D" id="1.10.630.10">
    <property type="entry name" value="Cytochrome P450"/>
    <property type="match status" value="1"/>
</dbReference>
<comment type="subcellular location">
    <subcellularLocation>
        <location evidence="2">Membrane</location>
        <topology evidence="2">Single-pass membrane protein</topology>
    </subcellularLocation>
</comment>
<dbReference type="PRINTS" id="PR00385">
    <property type="entry name" value="P450"/>
</dbReference>
<accession>A0ABS8RUL5</accession>
<comment type="caution">
    <text evidence="13">The sequence shown here is derived from an EMBL/GenBank/DDBJ whole genome shotgun (WGS) entry which is preliminary data.</text>
</comment>
<dbReference type="InterPro" id="IPR002401">
    <property type="entry name" value="Cyt_P450_E_grp-I"/>
</dbReference>
<dbReference type="PRINTS" id="PR00463">
    <property type="entry name" value="EP450I"/>
</dbReference>
<sequence>MLHKEDLVDVLLRVQESGDPEIPISRNTLKVVILEMFMGGTDTSSTVLEWAISEMVKNPQLMEKAQTEVRKVLEGKSKITESELLQLEYMKLVIKETLRMHPPLPLLLPREVGEKCEIGGYDIPPKTKVIINAWEIGRHPEHWKNAECFEPERFQDSAFDFKGTNLEYIPFGAGRRICPGTLFVIANVELPLAKLLFHFDWKLPDGIKANKLDVTEIFGLIVSRKNDLSWLQNLIFLSPKTDD</sequence>
<keyword evidence="9 12" id="KW-0408">Iron</keyword>
<keyword evidence="6 12" id="KW-0479">Metal-binding</keyword>
<name>A0ABS8RUL5_DATST</name>
<dbReference type="InterPro" id="IPR001128">
    <property type="entry name" value="Cyt_P450"/>
</dbReference>
<keyword evidence="5" id="KW-0812">Transmembrane</keyword>
<dbReference type="InterPro" id="IPR017972">
    <property type="entry name" value="Cyt_P450_CS"/>
</dbReference>
<reference evidence="13 14" key="1">
    <citation type="journal article" date="2021" name="BMC Genomics">
        <title>Datura genome reveals duplications of psychoactive alkaloid biosynthetic genes and high mutation rate following tissue culture.</title>
        <authorList>
            <person name="Rajewski A."/>
            <person name="Carter-House D."/>
            <person name="Stajich J."/>
            <person name="Litt A."/>
        </authorList>
    </citation>
    <scope>NUCLEOTIDE SEQUENCE [LARGE SCALE GENOMIC DNA]</scope>
    <source>
        <strain evidence="13">AR-01</strain>
    </source>
</reference>
<dbReference type="PANTHER" id="PTHR47953">
    <property type="entry name" value="OS08G0105600 PROTEIN"/>
    <property type="match status" value="1"/>
</dbReference>
<organism evidence="13 14">
    <name type="scientific">Datura stramonium</name>
    <name type="common">Jimsonweed</name>
    <name type="synonym">Common thornapple</name>
    <dbReference type="NCBI Taxonomy" id="4076"/>
    <lineage>
        <taxon>Eukaryota</taxon>
        <taxon>Viridiplantae</taxon>
        <taxon>Streptophyta</taxon>
        <taxon>Embryophyta</taxon>
        <taxon>Tracheophyta</taxon>
        <taxon>Spermatophyta</taxon>
        <taxon>Magnoliopsida</taxon>
        <taxon>eudicotyledons</taxon>
        <taxon>Gunneridae</taxon>
        <taxon>Pentapetalae</taxon>
        <taxon>asterids</taxon>
        <taxon>lamiids</taxon>
        <taxon>Solanales</taxon>
        <taxon>Solanaceae</taxon>
        <taxon>Solanoideae</taxon>
        <taxon>Datureae</taxon>
        <taxon>Datura</taxon>
    </lineage>
</organism>
<gene>
    <name evidence="13" type="ORF">HAX54_004998</name>
</gene>
<dbReference type="InterPro" id="IPR036396">
    <property type="entry name" value="Cyt_P450_sf"/>
</dbReference>
<evidence type="ECO:0000256" key="10">
    <source>
        <dbReference type="ARBA" id="ARBA00023033"/>
    </source>
</evidence>
<evidence type="ECO:0000256" key="9">
    <source>
        <dbReference type="ARBA" id="ARBA00023004"/>
    </source>
</evidence>
<protein>
    <recommendedName>
        <fullName evidence="15">Cytochrome P450</fullName>
    </recommendedName>
</protein>
<evidence type="ECO:0000256" key="5">
    <source>
        <dbReference type="ARBA" id="ARBA00022692"/>
    </source>
</evidence>
<keyword evidence="8 12" id="KW-0560">Oxidoreductase</keyword>
<dbReference type="SUPFAM" id="SSF48264">
    <property type="entry name" value="Cytochrome P450"/>
    <property type="match status" value="1"/>
</dbReference>